<feature type="domain" description="Clp R" evidence="5">
    <location>
        <begin position="8"/>
        <end position="170"/>
    </location>
</feature>
<dbReference type="AlphaFoldDB" id="A0A371I2K0"/>
<keyword evidence="2 3" id="KW-0677">Repeat</keyword>
<evidence type="ECO:0000256" key="2">
    <source>
        <dbReference type="ARBA" id="ARBA00022737"/>
    </source>
</evidence>
<keyword evidence="7" id="KW-1185">Reference proteome</keyword>
<dbReference type="PANTHER" id="PTHR43572">
    <property type="entry name" value="CHAPERONE PROTEIN CLPD, CHLOROPLASTIC"/>
    <property type="match status" value="1"/>
</dbReference>
<feature type="non-terminal residue" evidence="6">
    <location>
        <position position="1"/>
    </location>
</feature>
<dbReference type="InterPro" id="IPR004176">
    <property type="entry name" value="Clp_R_N"/>
</dbReference>
<protein>
    <submittedName>
        <fullName evidence="6">Protein SMAX1-LIKE 8</fullName>
    </submittedName>
</protein>
<dbReference type="OrthoDB" id="1723324at2759"/>
<evidence type="ECO:0000313" key="6">
    <source>
        <dbReference type="EMBL" id="RDY09276.1"/>
    </source>
</evidence>
<dbReference type="Pfam" id="PF23569">
    <property type="entry name" value="NBD_SMAX1"/>
    <property type="match status" value="1"/>
</dbReference>
<gene>
    <name evidence="6" type="primary">SMXL8</name>
    <name evidence="6" type="ORF">CR513_06364</name>
</gene>
<name>A0A371I2K0_MUCPR</name>
<comment type="caution">
    <text evidence="6">The sequence shown here is derived from an EMBL/GenBank/DDBJ whole genome shotgun (WGS) entry which is preliminary data.</text>
</comment>
<comment type="similarity">
    <text evidence="1">Belongs to the ClpA/ClpB family.</text>
</comment>
<evidence type="ECO:0000256" key="1">
    <source>
        <dbReference type="ARBA" id="ARBA00008675"/>
    </source>
</evidence>
<proteinExistence type="inferred from homology"/>
<dbReference type="Proteomes" id="UP000257109">
    <property type="component" value="Unassembled WGS sequence"/>
</dbReference>
<evidence type="ECO:0000256" key="4">
    <source>
        <dbReference type="SAM" id="MobiDB-lite"/>
    </source>
</evidence>
<dbReference type="STRING" id="157652.A0A371I2K0"/>
<dbReference type="InterPro" id="IPR051650">
    <property type="entry name" value="SL_signaling_regulator"/>
</dbReference>
<reference evidence="6" key="1">
    <citation type="submission" date="2018-05" db="EMBL/GenBank/DDBJ databases">
        <title>Draft genome of Mucuna pruriens seed.</title>
        <authorList>
            <person name="Nnadi N.E."/>
            <person name="Vos R."/>
            <person name="Hasami M.H."/>
            <person name="Devisetty U.K."/>
            <person name="Aguiy J.C."/>
        </authorList>
    </citation>
    <scope>NUCLEOTIDE SEQUENCE [LARGE SCALE GENOMIC DNA]</scope>
    <source>
        <strain evidence="6">JCA_2017</strain>
    </source>
</reference>
<dbReference type="Pfam" id="PF02861">
    <property type="entry name" value="Clp_N"/>
    <property type="match status" value="1"/>
</dbReference>
<dbReference type="InterPro" id="IPR036628">
    <property type="entry name" value="Clp_N_dom_sf"/>
</dbReference>
<dbReference type="EMBL" id="QJKJ01001081">
    <property type="protein sequence ID" value="RDY09276.1"/>
    <property type="molecule type" value="Genomic_DNA"/>
</dbReference>
<dbReference type="InterPro" id="IPR058680">
    <property type="entry name" value="NBD_SMAX1-like"/>
</dbReference>
<dbReference type="PANTHER" id="PTHR43572:SF49">
    <property type="entry name" value="PROTEIN SMAX1-LIKE 8"/>
    <property type="match status" value="1"/>
</dbReference>
<dbReference type="Gene3D" id="1.10.1780.10">
    <property type="entry name" value="Clp, N-terminal domain"/>
    <property type="match status" value="1"/>
</dbReference>
<accession>A0A371I2K0</accession>
<feature type="region of interest" description="Disordered" evidence="4">
    <location>
        <begin position="105"/>
        <end position="125"/>
    </location>
</feature>
<evidence type="ECO:0000256" key="3">
    <source>
        <dbReference type="PROSITE-ProRule" id="PRU01251"/>
    </source>
</evidence>
<evidence type="ECO:0000313" key="7">
    <source>
        <dbReference type="Proteomes" id="UP000257109"/>
    </source>
</evidence>
<organism evidence="6 7">
    <name type="scientific">Mucuna pruriens</name>
    <name type="common">Velvet bean</name>
    <name type="synonym">Dolichos pruriens</name>
    <dbReference type="NCBI Taxonomy" id="157652"/>
    <lineage>
        <taxon>Eukaryota</taxon>
        <taxon>Viridiplantae</taxon>
        <taxon>Streptophyta</taxon>
        <taxon>Embryophyta</taxon>
        <taxon>Tracheophyta</taxon>
        <taxon>Spermatophyta</taxon>
        <taxon>Magnoliopsida</taxon>
        <taxon>eudicotyledons</taxon>
        <taxon>Gunneridae</taxon>
        <taxon>Pentapetalae</taxon>
        <taxon>rosids</taxon>
        <taxon>fabids</taxon>
        <taxon>Fabales</taxon>
        <taxon>Fabaceae</taxon>
        <taxon>Papilionoideae</taxon>
        <taxon>50 kb inversion clade</taxon>
        <taxon>NPAAA clade</taxon>
        <taxon>indigoferoid/millettioid clade</taxon>
        <taxon>Phaseoleae</taxon>
        <taxon>Mucuna</taxon>
    </lineage>
</organism>
<dbReference type="SUPFAM" id="SSF81923">
    <property type="entry name" value="Double Clp-N motif"/>
    <property type="match status" value="1"/>
</dbReference>
<sequence>MPTPVAAARQCLTAEAAKALDDAVSVARRRGHGQTTSLHAVSALLSHPPSNLRDACARARSPVHSTRLQFRALELSLSVSLDRAPSTSGGGDDPPVSNSLMAAIKRSQAAQRRQPENFHLQQHSPSSVKVDLQHLILSILDDPVVSRVFNEAGFRSSEIKLALLRPLTRQQPSLRRSFPFSVEEDADHRRIAEVLSRRRGRNPLLLGACAREALQSFGEAVERRNDLVLPHELSGVRVARVGREVLEFVRGSCGEEGVSLRFEEIGEMVEQRVGQGVVVDFGEVEVLVNEENGWGESEAVSCVVRRLGKLLEVSYGRIWLMGAAASYERYMKFVGRFPSIENDWDLQLLPIVSLRPSFTAPSYQTRSYSLRWILDF</sequence>
<evidence type="ECO:0000259" key="5">
    <source>
        <dbReference type="PROSITE" id="PS51903"/>
    </source>
</evidence>
<dbReference type="PROSITE" id="PS51903">
    <property type="entry name" value="CLP_R"/>
    <property type="match status" value="1"/>
</dbReference>